<dbReference type="InterPro" id="IPR055657">
    <property type="entry name" value="DUF7233"/>
</dbReference>
<proteinExistence type="predicted"/>
<name>A0A2L1IX86_9CAUD</name>
<reference evidence="2 3" key="1">
    <citation type="submission" date="2018-01" db="EMBL/GenBank/DDBJ databases">
        <authorList>
            <person name="Freeman E."/>
            <person name="St-Pierre M."/>
            <person name="Tero B."/>
            <person name="Wilson B."/>
            <person name="King B."/>
            <person name="Molloy S.D."/>
            <person name="Garlena R.A."/>
            <person name="Russell D.A."/>
            <person name="Pope W.H."/>
            <person name="Jacobs-Sera D."/>
            <person name="Hendrix R.W."/>
            <person name="Hatfull G.F."/>
        </authorList>
    </citation>
    <scope>NUCLEOTIDE SEQUENCE [LARGE SCALE GENOMIC DNA]</scope>
</reference>
<keyword evidence="3" id="KW-1185">Reference proteome</keyword>
<evidence type="ECO:0000313" key="2">
    <source>
        <dbReference type="EMBL" id="AVD99794.1"/>
    </source>
</evidence>
<sequence length="100" mass="11015">MVQSTTVIEFGTEFWIEFGTQQVVPLDTEIIGRRVEDGYLIVEAWCVYDYGPFSDGGAPAFDFQALLLEASLFGELIEPTEVTCTSSPDGQGARITTIKE</sequence>
<dbReference type="Pfam" id="PF23880">
    <property type="entry name" value="DUF7233"/>
    <property type="match status" value="1"/>
</dbReference>
<evidence type="ECO:0000313" key="3">
    <source>
        <dbReference type="Proteomes" id="UP000240601"/>
    </source>
</evidence>
<feature type="domain" description="DUF7233" evidence="1">
    <location>
        <begin position="4"/>
        <end position="100"/>
    </location>
</feature>
<dbReference type="EMBL" id="MG757157">
    <property type="protein sequence ID" value="AVD99794.1"/>
    <property type="molecule type" value="Genomic_DNA"/>
</dbReference>
<evidence type="ECO:0000259" key="1">
    <source>
        <dbReference type="Pfam" id="PF23880"/>
    </source>
</evidence>
<dbReference type="Proteomes" id="UP000240601">
    <property type="component" value="Segment"/>
</dbReference>
<gene>
    <name evidence="2" type="ORF">SEA_FLAPPER_50</name>
</gene>
<accession>A0A2L1IX86</accession>
<organism evidence="2 3">
    <name type="scientific">Gordonia phage Flapper</name>
    <dbReference type="NCBI Taxonomy" id="2079415"/>
    <lineage>
        <taxon>Viruses</taxon>
        <taxon>Duplodnaviria</taxon>
        <taxon>Heunggongvirae</taxon>
        <taxon>Uroviricota</taxon>
        <taxon>Caudoviricetes</taxon>
        <taxon>Zierdtviridae</taxon>
        <taxon>Emilbogenvirinae</taxon>
        <taxon>Gruunavirus</taxon>
        <taxon>Gruunavirus flapper</taxon>
    </lineage>
</organism>
<protein>
    <recommendedName>
        <fullName evidence="1">DUF7233 domain-containing protein</fullName>
    </recommendedName>
</protein>